<dbReference type="Proteomes" id="UP000256964">
    <property type="component" value="Unassembled WGS sequence"/>
</dbReference>
<reference evidence="2 3" key="1">
    <citation type="journal article" date="2018" name="Biotechnol. Biofuels">
        <title>Integrative visual omics of the white-rot fungus Polyporus brumalis exposes the biotechnological potential of its oxidative enzymes for delignifying raw plant biomass.</title>
        <authorList>
            <person name="Miyauchi S."/>
            <person name="Rancon A."/>
            <person name="Drula E."/>
            <person name="Hage H."/>
            <person name="Chaduli D."/>
            <person name="Favel A."/>
            <person name="Grisel S."/>
            <person name="Henrissat B."/>
            <person name="Herpoel-Gimbert I."/>
            <person name="Ruiz-Duenas F.J."/>
            <person name="Chevret D."/>
            <person name="Hainaut M."/>
            <person name="Lin J."/>
            <person name="Wang M."/>
            <person name="Pangilinan J."/>
            <person name="Lipzen A."/>
            <person name="Lesage-Meessen L."/>
            <person name="Navarro D."/>
            <person name="Riley R."/>
            <person name="Grigoriev I.V."/>
            <person name="Zhou S."/>
            <person name="Raouche S."/>
            <person name="Rosso M.N."/>
        </authorList>
    </citation>
    <scope>NUCLEOTIDE SEQUENCE [LARGE SCALE GENOMIC DNA]</scope>
    <source>
        <strain evidence="2 3">BRFM 1820</strain>
    </source>
</reference>
<dbReference type="EMBL" id="KZ857732">
    <property type="protein sequence ID" value="RDX39589.1"/>
    <property type="molecule type" value="Genomic_DNA"/>
</dbReference>
<keyword evidence="3" id="KW-1185">Reference proteome</keyword>
<protein>
    <submittedName>
        <fullName evidence="2">Uncharacterized protein</fullName>
    </submittedName>
</protein>
<name>A0A371CH28_9APHY</name>
<evidence type="ECO:0000256" key="1">
    <source>
        <dbReference type="SAM" id="MobiDB-lite"/>
    </source>
</evidence>
<gene>
    <name evidence="2" type="ORF">OH76DRAFT_686942</name>
</gene>
<dbReference type="AlphaFoldDB" id="A0A371CH28"/>
<sequence length="176" mass="20168">MSFACRGIERPAEICKFGVWHRRRSESRRATKYAGHRGHTGGGLRTHNVAYLCRINLCRRHPGWLNGRHDEQVMSTLWIPASLHPDNTLIRAFDIWKDTLQTRMRPRHLESESRNRDRMPEALPTSDRVAALIAGRDIENNAGSEERSPARAPQGSIARSSMLQCGMSRKRYLLQV</sequence>
<feature type="region of interest" description="Disordered" evidence="1">
    <location>
        <begin position="138"/>
        <end position="160"/>
    </location>
</feature>
<proteinExistence type="predicted"/>
<feature type="compositionally biased region" description="Basic and acidic residues" evidence="1">
    <location>
        <begin position="138"/>
        <end position="149"/>
    </location>
</feature>
<evidence type="ECO:0000313" key="3">
    <source>
        <dbReference type="Proteomes" id="UP000256964"/>
    </source>
</evidence>
<organism evidence="2 3">
    <name type="scientific">Lentinus brumalis</name>
    <dbReference type="NCBI Taxonomy" id="2498619"/>
    <lineage>
        <taxon>Eukaryota</taxon>
        <taxon>Fungi</taxon>
        <taxon>Dikarya</taxon>
        <taxon>Basidiomycota</taxon>
        <taxon>Agaricomycotina</taxon>
        <taxon>Agaricomycetes</taxon>
        <taxon>Polyporales</taxon>
        <taxon>Polyporaceae</taxon>
        <taxon>Lentinus</taxon>
    </lineage>
</organism>
<evidence type="ECO:0000313" key="2">
    <source>
        <dbReference type="EMBL" id="RDX39589.1"/>
    </source>
</evidence>
<accession>A0A371CH28</accession>